<organism evidence="1">
    <name type="scientific">bioreactor metagenome</name>
    <dbReference type="NCBI Taxonomy" id="1076179"/>
    <lineage>
        <taxon>unclassified sequences</taxon>
        <taxon>metagenomes</taxon>
        <taxon>ecological metagenomes</taxon>
    </lineage>
</organism>
<dbReference type="EMBL" id="VSSQ01104616">
    <property type="protein sequence ID" value="MPN45033.1"/>
    <property type="molecule type" value="Genomic_DNA"/>
</dbReference>
<protein>
    <submittedName>
        <fullName evidence="1">Uncharacterized protein</fullName>
    </submittedName>
</protein>
<evidence type="ECO:0000313" key="1">
    <source>
        <dbReference type="EMBL" id="MPN45033.1"/>
    </source>
</evidence>
<name>A0A645IC76_9ZZZZ</name>
<proteinExistence type="predicted"/>
<dbReference type="AlphaFoldDB" id="A0A645IC76"/>
<comment type="caution">
    <text evidence="1">The sequence shown here is derived from an EMBL/GenBank/DDBJ whole genome shotgun (WGS) entry which is preliminary data.</text>
</comment>
<accession>A0A645IC76</accession>
<reference evidence="1" key="1">
    <citation type="submission" date="2019-08" db="EMBL/GenBank/DDBJ databases">
        <authorList>
            <person name="Kucharzyk K."/>
            <person name="Murdoch R.W."/>
            <person name="Higgins S."/>
            <person name="Loffler F."/>
        </authorList>
    </citation>
    <scope>NUCLEOTIDE SEQUENCE</scope>
</reference>
<gene>
    <name evidence="1" type="ORF">SDC9_192600</name>
</gene>
<sequence>MLRIEDDKQASGVGRLHAQVVDELSVLGAELADHHLAHVRVEHLGGEAGSDKGRQRLEHALETVEGGVKFVGETVGQGLLVIIHHGVETAATGVHRVKTDASNRKNQKRKHHEKNAGTKSVQFHNSIPFCTIVEKAFP</sequence>